<dbReference type="RefSeq" id="WP_150349372.1">
    <property type="nucleotide sequence ID" value="NZ_CP038094.1"/>
</dbReference>
<name>A0A5P2QLC7_9RHOB</name>
<geneLocation type="plasmid" evidence="1">
    <name>unnamed2</name>
</geneLocation>
<keyword evidence="1" id="KW-0614">Plasmid</keyword>
<proteinExistence type="predicted"/>
<reference evidence="1 2" key="1">
    <citation type="submission" date="2019-09" db="EMBL/GenBank/DDBJ databases">
        <title>FDA dAtabase for Regulatory Grade micrObial Sequences (FDA-ARGOS): Supporting development and validation of Infectious Disease Dx tests.</title>
        <authorList>
            <person name="Sciortino C."/>
            <person name="Tallon L."/>
            <person name="Sadzewicz L."/>
            <person name="Vavikolanu K."/>
            <person name="Mehta A."/>
            <person name="Aluvathingal J."/>
            <person name="Nadendla S."/>
            <person name="Nandy P."/>
            <person name="Geyer C."/>
            <person name="Yan Y."/>
            <person name="Sichtig H."/>
        </authorList>
    </citation>
    <scope>NUCLEOTIDE SEQUENCE [LARGE SCALE GENOMIC DNA]</scope>
    <source>
        <strain evidence="1 2">FDAARGOS_643</strain>
        <plasmid evidence="1 2">unnamed2</plasmid>
    </source>
</reference>
<evidence type="ECO:0000313" key="2">
    <source>
        <dbReference type="Proteomes" id="UP000324507"/>
    </source>
</evidence>
<sequence length="73" mass="8188">MRRFARLKGMRCSTMLRYLSRLVEAGLIARRNSPTASAIIGIRGWLSDFNFRASPVSPRIFASSQPSSIATVW</sequence>
<gene>
    <name evidence="1" type="ORF">FOB51_01475</name>
</gene>
<organism evidence="1 2">
    <name type="scientific">Paracoccus yeei</name>
    <dbReference type="NCBI Taxonomy" id="147645"/>
    <lineage>
        <taxon>Bacteria</taxon>
        <taxon>Pseudomonadati</taxon>
        <taxon>Pseudomonadota</taxon>
        <taxon>Alphaproteobacteria</taxon>
        <taxon>Rhodobacterales</taxon>
        <taxon>Paracoccaceae</taxon>
        <taxon>Paracoccus</taxon>
    </lineage>
</organism>
<evidence type="ECO:0000313" key="1">
    <source>
        <dbReference type="EMBL" id="QEU06768.1"/>
    </source>
</evidence>
<dbReference type="EMBL" id="CP044079">
    <property type="protein sequence ID" value="QEU06768.1"/>
    <property type="molecule type" value="Genomic_DNA"/>
</dbReference>
<protein>
    <submittedName>
        <fullName evidence="1">Uncharacterized protein</fullName>
    </submittedName>
</protein>
<dbReference type="AlphaFoldDB" id="A0A5P2QLC7"/>
<accession>A0A5P2QLC7</accession>
<dbReference type="Proteomes" id="UP000324507">
    <property type="component" value="Plasmid unnamed2"/>
</dbReference>